<comment type="caution">
    <text evidence="2">The sequence shown here is derived from an EMBL/GenBank/DDBJ whole genome shotgun (WGS) entry which is preliminary data.</text>
</comment>
<feature type="compositionally biased region" description="Basic and acidic residues" evidence="1">
    <location>
        <begin position="49"/>
        <end position="62"/>
    </location>
</feature>
<dbReference type="Proteomes" id="UP000266841">
    <property type="component" value="Unassembled WGS sequence"/>
</dbReference>
<dbReference type="AlphaFoldDB" id="K0SPB4"/>
<proteinExistence type="predicted"/>
<sequence length="83" mass="9002">MAQSVAHESHAHRSRQIDDCQQHRRCINGCLRPKEATDRPNGPVGAKGHSAEQDRPRKEGKQADQASGEIFRPKSGDGSDGAS</sequence>
<feature type="region of interest" description="Disordered" evidence="1">
    <location>
        <begin position="1"/>
        <end position="83"/>
    </location>
</feature>
<dbReference type="EMBL" id="AGNL01011929">
    <property type="protein sequence ID" value="EJK68153.1"/>
    <property type="molecule type" value="Genomic_DNA"/>
</dbReference>
<feature type="non-terminal residue" evidence="2">
    <location>
        <position position="83"/>
    </location>
</feature>
<protein>
    <submittedName>
        <fullName evidence="2">Uncharacterized protein</fullName>
    </submittedName>
</protein>
<evidence type="ECO:0000256" key="1">
    <source>
        <dbReference type="SAM" id="MobiDB-lite"/>
    </source>
</evidence>
<keyword evidence="3" id="KW-1185">Reference proteome</keyword>
<name>K0SPB4_THAOC</name>
<gene>
    <name evidence="2" type="ORF">THAOC_10693</name>
</gene>
<reference evidence="2 3" key="1">
    <citation type="journal article" date="2012" name="Genome Biol.">
        <title>Genome and low-iron response of an oceanic diatom adapted to chronic iron limitation.</title>
        <authorList>
            <person name="Lommer M."/>
            <person name="Specht M."/>
            <person name="Roy A.S."/>
            <person name="Kraemer L."/>
            <person name="Andreson R."/>
            <person name="Gutowska M.A."/>
            <person name="Wolf J."/>
            <person name="Bergner S.V."/>
            <person name="Schilhabel M.B."/>
            <person name="Klostermeier U.C."/>
            <person name="Beiko R.G."/>
            <person name="Rosenstiel P."/>
            <person name="Hippler M."/>
            <person name="Laroche J."/>
        </authorList>
    </citation>
    <scope>NUCLEOTIDE SEQUENCE [LARGE SCALE GENOMIC DNA]</scope>
    <source>
        <strain evidence="2 3">CCMP1005</strain>
    </source>
</reference>
<feature type="compositionally biased region" description="Basic and acidic residues" evidence="1">
    <location>
        <begin position="7"/>
        <end position="22"/>
    </location>
</feature>
<evidence type="ECO:0000313" key="3">
    <source>
        <dbReference type="Proteomes" id="UP000266841"/>
    </source>
</evidence>
<accession>K0SPB4</accession>
<evidence type="ECO:0000313" key="2">
    <source>
        <dbReference type="EMBL" id="EJK68153.1"/>
    </source>
</evidence>
<organism evidence="2 3">
    <name type="scientific">Thalassiosira oceanica</name>
    <name type="common">Marine diatom</name>
    <dbReference type="NCBI Taxonomy" id="159749"/>
    <lineage>
        <taxon>Eukaryota</taxon>
        <taxon>Sar</taxon>
        <taxon>Stramenopiles</taxon>
        <taxon>Ochrophyta</taxon>
        <taxon>Bacillariophyta</taxon>
        <taxon>Coscinodiscophyceae</taxon>
        <taxon>Thalassiosirophycidae</taxon>
        <taxon>Thalassiosirales</taxon>
        <taxon>Thalassiosiraceae</taxon>
        <taxon>Thalassiosira</taxon>
    </lineage>
</organism>